<proteinExistence type="predicted"/>
<dbReference type="EMBL" id="CM007366">
    <property type="protein sequence ID" value="OIW10795.1"/>
    <property type="molecule type" value="Genomic_DNA"/>
</dbReference>
<protein>
    <submittedName>
        <fullName evidence="1">Uncharacterized protein</fullName>
    </submittedName>
</protein>
<dbReference type="Proteomes" id="UP000188354">
    <property type="component" value="Chromosome LG06"/>
</dbReference>
<reference evidence="1 2" key="1">
    <citation type="journal article" date="2017" name="Plant Biotechnol. J.">
        <title>A comprehensive draft genome sequence for lupin (Lupinus angustifolius), an emerging health food: insights into plant-microbe interactions and legume evolution.</title>
        <authorList>
            <person name="Hane J.K."/>
            <person name="Ming Y."/>
            <person name="Kamphuis L.G."/>
            <person name="Nelson M.N."/>
            <person name="Garg G."/>
            <person name="Atkins C.A."/>
            <person name="Bayer P.E."/>
            <person name="Bravo A."/>
            <person name="Bringans S."/>
            <person name="Cannon S."/>
            <person name="Edwards D."/>
            <person name="Foley R."/>
            <person name="Gao L.L."/>
            <person name="Harrison M.J."/>
            <person name="Huang W."/>
            <person name="Hurgobin B."/>
            <person name="Li S."/>
            <person name="Liu C.W."/>
            <person name="McGrath A."/>
            <person name="Morahan G."/>
            <person name="Murray J."/>
            <person name="Weller J."/>
            <person name="Jian J."/>
            <person name="Singh K.B."/>
        </authorList>
    </citation>
    <scope>NUCLEOTIDE SEQUENCE [LARGE SCALE GENOMIC DNA]</scope>
    <source>
        <strain evidence="2">cv. Tanjil</strain>
        <tissue evidence="1">Whole plant</tissue>
    </source>
</reference>
<accession>A0A4P1RI21</accession>
<dbReference type="Gramene" id="OIW10795">
    <property type="protein sequence ID" value="OIW10795"/>
    <property type="gene ID" value="TanjilG_27741"/>
</dbReference>
<evidence type="ECO:0000313" key="1">
    <source>
        <dbReference type="EMBL" id="OIW10795.1"/>
    </source>
</evidence>
<keyword evidence="2" id="KW-1185">Reference proteome</keyword>
<evidence type="ECO:0000313" key="2">
    <source>
        <dbReference type="Proteomes" id="UP000188354"/>
    </source>
</evidence>
<organism evidence="1 2">
    <name type="scientific">Lupinus angustifolius</name>
    <name type="common">Narrow-leaved blue lupine</name>
    <dbReference type="NCBI Taxonomy" id="3871"/>
    <lineage>
        <taxon>Eukaryota</taxon>
        <taxon>Viridiplantae</taxon>
        <taxon>Streptophyta</taxon>
        <taxon>Embryophyta</taxon>
        <taxon>Tracheophyta</taxon>
        <taxon>Spermatophyta</taxon>
        <taxon>Magnoliopsida</taxon>
        <taxon>eudicotyledons</taxon>
        <taxon>Gunneridae</taxon>
        <taxon>Pentapetalae</taxon>
        <taxon>rosids</taxon>
        <taxon>fabids</taxon>
        <taxon>Fabales</taxon>
        <taxon>Fabaceae</taxon>
        <taxon>Papilionoideae</taxon>
        <taxon>50 kb inversion clade</taxon>
        <taxon>genistoids sensu lato</taxon>
        <taxon>core genistoids</taxon>
        <taxon>Genisteae</taxon>
        <taxon>Lupinus</taxon>
    </lineage>
</organism>
<name>A0A4P1RI21_LUPAN</name>
<gene>
    <name evidence="1" type="ORF">TanjilG_27741</name>
</gene>
<dbReference type="AlphaFoldDB" id="A0A4P1RI21"/>
<sequence length="66" mass="7602">MCATLAVESHGKRWQSDVLQFSPLCKVSWSVSKTDYDNINVQGNMVIKQRFCISWTFHLVRSPNNV</sequence>